<accession>A0A5N5MRJ3</accession>
<evidence type="ECO:0000313" key="3">
    <source>
        <dbReference type="Proteomes" id="UP000326939"/>
    </source>
</evidence>
<organism evidence="2 3">
    <name type="scientific">Salix brachista</name>
    <dbReference type="NCBI Taxonomy" id="2182728"/>
    <lineage>
        <taxon>Eukaryota</taxon>
        <taxon>Viridiplantae</taxon>
        <taxon>Streptophyta</taxon>
        <taxon>Embryophyta</taxon>
        <taxon>Tracheophyta</taxon>
        <taxon>Spermatophyta</taxon>
        <taxon>Magnoliopsida</taxon>
        <taxon>eudicotyledons</taxon>
        <taxon>Gunneridae</taxon>
        <taxon>Pentapetalae</taxon>
        <taxon>rosids</taxon>
        <taxon>fabids</taxon>
        <taxon>Malpighiales</taxon>
        <taxon>Salicaceae</taxon>
        <taxon>Saliceae</taxon>
        <taxon>Salix</taxon>
    </lineage>
</organism>
<dbReference type="PANTHER" id="PTHR35992:SF1">
    <property type="entry name" value="CYTOMATRIX PROTEIN-LIKE PROTEIN"/>
    <property type="match status" value="1"/>
</dbReference>
<sequence length="365" mass="41043">MGTSNCTKLVTSDREKWDKVFGGLVNLLKSQQEQLETLLKERHLLEDRIKTQHERWVSDIRLYEDHIVQINGDMVKKDMARVLEAAKGDMMLGLKQREASLHKCRLEETEDELADFQALFSYLSQNSKANSEATSNGKGGRSCDLKSGGAKKLEAEVERLNLENEKLVAEKNSEVSALLKEKTFVWNQYNNLESNLTSKLRSKEAEVENANEKIADVLATAELLQSSNDEKDEIIRRLNTKVAKMEADTEKWKEEISKLSRELEFLRKSRSAQVTSIMKPCSAQARTSTLGSRSCGRDISNLIDMKVSTPILTTVPSKGGAKGSRSLKKKRIDISETPKLFSSTFKVPRVKVPSTPSSSPYQTIL</sequence>
<dbReference type="EMBL" id="VDCV01000005">
    <property type="protein sequence ID" value="KAB5557679.1"/>
    <property type="molecule type" value="Genomic_DNA"/>
</dbReference>
<dbReference type="PANTHER" id="PTHR35992">
    <property type="entry name" value="CYTOMATRIX PROTEIN-LIKE PROTEIN"/>
    <property type="match status" value="1"/>
</dbReference>
<evidence type="ECO:0000313" key="2">
    <source>
        <dbReference type="EMBL" id="KAB5557679.1"/>
    </source>
</evidence>
<reference evidence="3" key="1">
    <citation type="journal article" date="2019" name="Gigascience">
        <title>De novo genome assembly of the endangered Acer yangbiense, a plant species with extremely small populations endemic to Yunnan Province, China.</title>
        <authorList>
            <person name="Yang J."/>
            <person name="Wariss H.M."/>
            <person name="Tao L."/>
            <person name="Zhang R."/>
            <person name="Yun Q."/>
            <person name="Hollingsworth P."/>
            <person name="Dao Z."/>
            <person name="Luo G."/>
            <person name="Guo H."/>
            <person name="Ma Y."/>
            <person name="Sun W."/>
        </authorList>
    </citation>
    <scope>NUCLEOTIDE SEQUENCE [LARGE SCALE GENOMIC DNA]</scope>
    <source>
        <strain evidence="3">cv. br00</strain>
    </source>
</reference>
<evidence type="ECO:0000256" key="1">
    <source>
        <dbReference type="SAM" id="Coils"/>
    </source>
</evidence>
<comment type="caution">
    <text evidence="2">The sequence shown here is derived from an EMBL/GenBank/DDBJ whole genome shotgun (WGS) entry which is preliminary data.</text>
</comment>
<dbReference type="Proteomes" id="UP000326939">
    <property type="component" value="Chromosome 5"/>
</dbReference>
<gene>
    <name evidence="2" type="ORF">DKX38_008588</name>
</gene>
<keyword evidence="1" id="KW-0175">Coiled coil</keyword>
<protein>
    <submittedName>
        <fullName evidence="2">Uncharacterized protein</fullName>
    </submittedName>
</protein>
<keyword evidence="3" id="KW-1185">Reference proteome</keyword>
<feature type="coiled-coil region" evidence="1">
    <location>
        <begin position="28"/>
        <end position="55"/>
    </location>
</feature>
<name>A0A5N5MRJ3_9ROSI</name>
<dbReference type="AlphaFoldDB" id="A0A5N5MRJ3"/>
<feature type="coiled-coil region" evidence="1">
    <location>
        <begin position="150"/>
        <end position="269"/>
    </location>
</feature>
<proteinExistence type="predicted"/>